<gene>
    <name evidence="3" type="ORF">Cco03nite_33980</name>
</gene>
<evidence type="ECO:0000259" key="2">
    <source>
        <dbReference type="Pfam" id="PF08327"/>
    </source>
</evidence>
<dbReference type="Pfam" id="PF08327">
    <property type="entry name" value="AHSA1"/>
    <property type="match status" value="1"/>
</dbReference>
<dbReference type="EMBL" id="BONI01000026">
    <property type="protein sequence ID" value="GIG06698.1"/>
    <property type="molecule type" value="Genomic_DNA"/>
</dbReference>
<comment type="similarity">
    <text evidence="1">Belongs to the AHA1 family.</text>
</comment>
<accession>A0A8J3KQE1</accession>
<name>A0A8J3KQE1_9ACTN</name>
<reference evidence="3 4" key="1">
    <citation type="submission" date="2021-01" db="EMBL/GenBank/DDBJ databases">
        <title>Whole genome shotgun sequence of Catellatospora coxensis NBRC 107359.</title>
        <authorList>
            <person name="Komaki H."/>
            <person name="Tamura T."/>
        </authorList>
    </citation>
    <scope>NUCLEOTIDE SEQUENCE [LARGE SCALE GENOMIC DNA]</scope>
    <source>
        <strain evidence="3 4">NBRC 107359</strain>
    </source>
</reference>
<evidence type="ECO:0000256" key="1">
    <source>
        <dbReference type="ARBA" id="ARBA00006817"/>
    </source>
</evidence>
<keyword evidence="4" id="KW-1185">Reference proteome</keyword>
<comment type="caution">
    <text evidence="3">The sequence shown here is derived from an EMBL/GenBank/DDBJ whole genome shotgun (WGS) entry which is preliminary data.</text>
</comment>
<dbReference type="InterPro" id="IPR013538">
    <property type="entry name" value="ASHA1/2-like_C"/>
</dbReference>
<proteinExistence type="inferred from homology"/>
<dbReference type="RefSeq" id="WP_203693062.1">
    <property type="nucleotide sequence ID" value="NZ_BAAALC010000053.1"/>
</dbReference>
<sequence>MTEAGSAVVRRQVVVDASIDKAFSVFTDRFGDFKPREHNLLAVPITETVFEPRVGGNIVDRGEDGSECRWARILAYDPPHRVVFTWDIGPTWQVETDPGLTSEVEVTFTAEAADRTRVDLEHRHIDRHGPGWESVRDGVEHDQGWPLYLDRYAALFDKA</sequence>
<dbReference type="Proteomes" id="UP000630887">
    <property type="component" value="Unassembled WGS sequence"/>
</dbReference>
<evidence type="ECO:0000313" key="4">
    <source>
        <dbReference type="Proteomes" id="UP000630887"/>
    </source>
</evidence>
<dbReference type="SUPFAM" id="SSF55961">
    <property type="entry name" value="Bet v1-like"/>
    <property type="match status" value="1"/>
</dbReference>
<dbReference type="InterPro" id="IPR023393">
    <property type="entry name" value="START-like_dom_sf"/>
</dbReference>
<protein>
    <recommendedName>
        <fullName evidence="2">Activator of Hsp90 ATPase homologue 1/2-like C-terminal domain-containing protein</fullName>
    </recommendedName>
</protein>
<dbReference type="CDD" id="cd08891">
    <property type="entry name" value="SRPBCC_CalC"/>
    <property type="match status" value="1"/>
</dbReference>
<dbReference type="Gene3D" id="3.30.530.20">
    <property type="match status" value="1"/>
</dbReference>
<organism evidence="3 4">
    <name type="scientific">Catellatospora coxensis</name>
    <dbReference type="NCBI Taxonomy" id="310354"/>
    <lineage>
        <taxon>Bacteria</taxon>
        <taxon>Bacillati</taxon>
        <taxon>Actinomycetota</taxon>
        <taxon>Actinomycetes</taxon>
        <taxon>Micromonosporales</taxon>
        <taxon>Micromonosporaceae</taxon>
        <taxon>Catellatospora</taxon>
    </lineage>
</organism>
<dbReference type="AlphaFoldDB" id="A0A8J3KQE1"/>
<feature type="domain" description="Activator of Hsp90 ATPase homologue 1/2-like C-terminal" evidence="2">
    <location>
        <begin position="16"/>
        <end position="156"/>
    </location>
</feature>
<evidence type="ECO:0000313" key="3">
    <source>
        <dbReference type="EMBL" id="GIG06698.1"/>
    </source>
</evidence>